<feature type="non-terminal residue" evidence="2">
    <location>
        <position position="1"/>
    </location>
</feature>
<proteinExistence type="predicted"/>
<evidence type="ECO:0000313" key="3">
    <source>
        <dbReference type="Proteomes" id="UP000649617"/>
    </source>
</evidence>
<comment type="caution">
    <text evidence="2">The sequence shown here is derived from an EMBL/GenBank/DDBJ whole genome shotgun (WGS) entry which is preliminary data.</text>
</comment>
<evidence type="ECO:0000313" key="2">
    <source>
        <dbReference type="EMBL" id="CAE7534155.1"/>
    </source>
</evidence>
<dbReference type="AlphaFoldDB" id="A0A812TN31"/>
<dbReference type="Proteomes" id="UP000649617">
    <property type="component" value="Unassembled WGS sequence"/>
</dbReference>
<sequence>MDAERHDSARNAALEPDSAPGAQVADESAADPAPDVQHTSEEVFQALLQELGEQDASKKVLVHLLTFSRLLPDTLEGGDLRNVSGLSRQEVAVCVWKAFDNPVPAGAGRRGRPCTRTEGLVSKLVVFREQHEDGDYHFHVAVLLRQPRTFASAKRTLRVRDGLVAHFSSSHTQFWSAVRYGYTPTAKKPLVDSEPLSWGPEGWNSLDLYEESQQPWTAEIWKRRREDAEKQASVDPEIKRPRFSKLDLTALIISKGLRTKAAILAYMQEHGSHEAQVFVHSNQKKLKDFLDEAAEWHRAQADAQRERETDWEAM</sequence>
<name>A0A812TN31_SYMPI</name>
<evidence type="ECO:0008006" key="4">
    <source>
        <dbReference type="Google" id="ProtNLM"/>
    </source>
</evidence>
<keyword evidence="3" id="KW-1185">Reference proteome</keyword>
<gene>
    <name evidence="2" type="ORF">SPIL2461_LOCUS14095</name>
</gene>
<reference evidence="2" key="1">
    <citation type="submission" date="2021-02" db="EMBL/GenBank/DDBJ databases">
        <authorList>
            <person name="Dougan E. K."/>
            <person name="Rhodes N."/>
            <person name="Thang M."/>
            <person name="Chan C."/>
        </authorList>
    </citation>
    <scope>NUCLEOTIDE SEQUENCE</scope>
</reference>
<feature type="region of interest" description="Disordered" evidence="1">
    <location>
        <begin position="1"/>
        <end position="37"/>
    </location>
</feature>
<accession>A0A812TN31</accession>
<evidence type="ECO:0000256" key="1">
    <source>
        <dbReference type="SAM" id="MobiDB-lite"/>
    </source>
</evidence>
<dbReference type="OrthoDB" id="411471at2759"/>
<dbReference type="EMBL" id="CAJNIZ010032022">
    <property type="protein sequence ID" value="CAE7534155.1"/>
    <property type="molecule type" value="Genomic_DNA"/>
</dbReference>
<organism evidence="2 3">
    <name type="scientific">Symbiodinium pilosum</name>
    <name type="common">Dinoflagellate</name>
    <dbReference type="NCBI Taxonomy" id="2952"/>
    <lineage>
        <taxon>Eukaryota</taxon>
        <taxon>Sar</taxon>
        <taxon>Alveolata</taxon>
        <taxon>Dinophyceae</taxon>
        <taxon>Suessiales</taxon>
        <taxon>Symbiodiniaceae</taxon>
        <taxon>Symbiodinium</taxon>
    </lineage>
</organism>
<protein>
    <recommendedName>
        <fullName evidence="4">Geminivirus AL1 replication-associated protein catalytic domain-containing protein</fullName>
    </recommendedName>
</protein>